<evidence type="ECO:0000313" key="8">
    <source>
        <dbReference type="Proteomes" id="UP001354709"/>
    </source>
</evidence>
<accession>A0ABU7QCN7</accession>
<dbReference type="Proteomes" id="UP001354709">
    <property type="component" value="Unassembled WGS sequence"/>
</dbReference>
<organism evidence="7 8">
    <name type="scientific">Streptomyces asiaticus subsp. ignotus</name>
    <dbReference type="NCBI Taxonomy" id="3098222"/>
    <lineage>
        <taxon>Bacteria</taxon>
        <taxon>Bacillati</taxon>
        <taxon>Actinomycetota</taxon>
        <taxon>Actinomycetes</taxon>
        <taxon>Kitasatosporales</taxon>
        <taxon>Streptomycetaceae</taxon>
        <taxon>Streptomyces</taxon>
        <taxon>Streptomyces violaceusniger group</taxon>
    </lineage>
</organism>
<name>A0ABU7QCN7_9ACTN</name>
<dbReference type="InterPro" id="IPR012394">
    <property type="entry name" value="Aldehyde_DH_NAD(P)"/>
</dbReference>
<evidence type="ECO:0000256" key="1">
    <source>
        <dbReference type="ARBA" id="ARBA00009986"/>
    </source>
</evidence>
<reference evidence="7 8" key="1">
    <citation type="submission" date="2023-11" db="EMBL/GenBank/DDBJ databases">
        <title>30 novel species of actinomycetes from the DSMZ collection.</title>
        <authorList>
            <person name="Nouioui I."/>
        </authorList>
    </citation>
    <scope>NUCLEOTIDE SEQUENCE [LARGE SCALE GENOMIC DNA]</scope>
    <source>
        <strain evidence="7 8">DSM 41524</strain>
    </source>
</reference>
<dbReference type="RefSeq" id="WP_330816428.1">
    <property type="nucleotide sequence ID" value="NZ_JAZBJO010000065.1"/>
</dbReference>
<keyword evidence="3" id="KW-0520">NAD</keyword>
<keyword evidence="8" id="KW-1185">Reference proteome</keyword>
<dbReference type="PIRSF" id="PIRSF036492">
    <property type="entry name" value="ALDH"/>
    <property type="match status" value="1"/>
</dbReference>
<evidence type="ECO:0000256" key="5">
    <source>
        <dbReference type="SAM" id="MobiDB-lite"/>
    </source>
</evidence>
<dbReference type="Pfam" id="PF00171">
    <property type="entry name" value="Aldedh"/>
    <property type="match status" value="1"/>
</dbReference>
<sequence length="474" mass="51781">MDREVRQEIDRVFDIQRDYRWTAKVSSAAHRRSMLERLRAGVLRHADRAVEALHADLGKPSGDTQAHAEINNIVDHIDRALEELEGWMAPVDLGPSPDYPGATVRLEYEARGVVLIFGPWNFPLQLALQPLVPAIAAGNTAIVKPNEMCPETSKVTAAIIREVFDEREVSAIEGGVDVANALLEKPIDHVFFTGSPTVGKVVMAAAAKHLASVTLELGGKCPGIVDGTTDLVEVAEIVAEGRQYNSGQICLAVDHLWIKEELRDDFLSSYWEAIDRKHYRDGAFDQSTISRMVDKRNSDRVQAYIDDAVARGAVLPRGGRATDGSDSFEPAVLLDVPLDARVMQEEIFGPVLPVLTYRDVTEVTGFLQQAQKPLAMYIFSEDDAFVDTVLRSTSSGGVTVNGWASHWGDPALPFGGVNHSGVGSYHGLFGFKELSHERAIIVHSGKDDNGERSAWDGRLIVPPTTSVEPASADK</sequence>
<keyword evidence="2 4" id="KW-0560">Oxidoreductase</keyword>
<dbReference type="EMBL" id="JAZBJO010000065">
    <property type="protein sequence ID" value="MEE4599130.1"/>
    <property type="molecule type" value="Genomic_DNA"/>
</dbReference>
<evidence type="ECO:0000256" key="3">
    <source>
        <dbReference type="ARBA" id="ARBA00023027"/>
    </source>
</evidence>
<dbReference type="Gene3D" id="3.40.605.10">
    <property type="entry name" value="Aldehyde Dehydrogenase, Chain A, domain 1"/>
    <property type="match status" value="1"/>
</dbReference>
<evidence type="ECO:0000256" key="4">
    <source>
        <dbReference type="PIRNR" id="PIRNR036492"/>
    </source>
</evidence>
<evidence type="ECO:0000313" key="7">
    <source>
        <dbReference type="EMBL" id="MEE4599130.1"/>
    </source>
</evidence>
<dbReference type="InterPro" id="IPR016161">
    <property type="entry name" value="Ald_DH/histidinol_DH"/>
</dbReference>
<gene>
    <name evidence="7" type="ORF">V2J94_46210</name>
</gene>
<dbReference type="PANTHER" id="PTHR43570:SF20">
    <property type="entry name" value="ALDEHYDE DEHYDROGENASE ALDX-RELATED"/>
    <property type="match status" value="1"/>
</dbReference>
<dbReference type="PANTHER" id="PTHR43570">
    <property type="entry name" value="ALDEHYDE DEHYDROGENASE"/>
    <property type="match status" value="1"/>
</dbReference>
<protein>
    <recommendedName>
        <fullName evidence="4">Aldehyde dehydrogenase</fullName>
    </recommendedName>
</protein>
<dbReference type="InterPro" id="IPR016162">
    <property type="entry name" value="Ald_DH_N"/>
</dbReference>
<dbReference type="Gene3D" id="3.40.309.10">
    <property type="entry name" value="Aldehyde Dehydrogenase, Chain A, domain 2"/>
    <property type="match status" value="1"/>
</dbReference>
<dbReference type="InterPro" id="IPR015590">
    <property type="entry name" value="Aldehyde_DH_dom"/>
</dbReference>
<comment type="caution">
    <text evidence="7">The sequence shown here is derived from an EMBL/GenBank/DDBJ whole genome shotgun (WGS) entry which is preliminary data.</text>
</comment>
<feature type="region of interest" description="Disordered" evidence="5">
    <location>
        <begin position="450"/>
        <end position="474"/>
    </location>
</feature>
<evidence type="ECO:0000259" key="6">
    <source>
        <dbReference type="Pfam" id="PF00171"/>
    </source>
</evidence>
<dbReference type="InterPro" id="IPR016163">
    <property type="entry name" value="Ald_DH_C"/>
</dbReference>
<feature type="domain" description="Aldehyde dehydrogenase" evidence="6">
    <location>
        <begin position="16"/>
        <end position="436"/>
    </location>
</feature>
<comment type="similarity">
    <text evidence="1 4">Belongs to the aldehyde dehydrogenase family.</text>
</comment>
<proteinExistence type="inferred from homology"/>
<evidence type="ECO:0000256" key="2">
    <source>
        <dbReference type="ARBA" id="ARBA00023002"/>
    </source>
</evidence>
<dbReference type="SUPFAM" id="SSF53720">
    <property type="entry name" value="ALDH-like"/>
    <property type="match status" value="1"/>
</dbReference>